<gene>
    <name evidence="1" type="ORF">ACFSUT_02985</name>
</gene>
<evidence type="ECO:0000313" key="1">
    <source>
        <dbReference type="EMBL" id="MFD2479226.1"/>
    </source>
</evidence>
<dbReference type="Proteomes" id="UP001597542">
    <property type="component" value="Unassembled WGS sequence"/>
</dbReference>
<sequence>MAGQNASALRLKISSERTWRDIKEVQAVVTVQDVYLLTLHEPYQSPQHPVPINATIVHALTLLHPVVPQPDGGRMYRCLTEFPGRTPGCLVPLSTLTYELDGGALWHRIGDWERVVEAVAHVARNQGCDAMPMGLPQLTAVLVGGGPNTVHELHHPDGSRSQAGPVDRQQHLDELTGHIRRFVAEGPFWPGDNLVAPPREPRTMPYKLYSS</sequence>
<name>A0ABW5HQH2_9PSEU</name>
<dbReference type="RefSeq" id="WP_344280540.1">
    <property type="nucleotide sequence ID" value="NZ_BAAAHV010000017.1"/>
</dbReference>
<keyword evidence="2" id="KW-1185">Reference proteome</keyword>
<dbReference type="EMBL" id="JBHUKQ010000002">
    <property type="protein sequence ID" value="MFD2479226.1"/>
    <property type="molecule type" value="Genomic_DNA"/>
</dbReference>
<evidence type="ECO:0000313" key="2">
    <source>
        <dbReference type="Proteomes" id="UP001597542"/>
    </source>
</evidence>
<reference evidence="2" key="1">
    <citation type="journal article" date="2019" name="Int. J. Syst. Evol. Microbiol.">
        <title>The Global Catalogue of Microorganisms (GCM) 10K type strain sequencing project: providing services to taxonomists for standard genome sequencing and annotation.</title>
        <authorList>
            <consortium name="The Broad Institute Genomics Platform"/>
            <consortium name="The Broad Institute Genome Sequencing Center for Infectious Disease"/>
            <person name="Wu L."/>
            <person name="Ma J."/>
        </authorList>
    </citation>
    <scope>NUCLEOTIDE SEQUENCE [LARGE SCALE GENOMIC DNA]</scope>
    <source>
        <strain evidence="2">CGMCC 4.7638</strain>
    </source>
</reference>
<protein>
    <submittedName>
        <fullName evidence="1">Uncharacterized protein</fullName>
    </submittedName>
</protein>
<accession>A0ABW5HQH2</accession>
<comment type="caution">
    <text evidence="1">The sequence shown here is derived from an EMBL/GenBank/DDBJ whole genome shotgun (WGS) entry which is preliminary data.</text>
</comment>
<proteinExistence type="predicted"/>
<organism evidence="1 2">
    <name type="scientific">Amycolatopsis albidoflavus</name>
    <dbReference type="NCBI Taxonomy" id="102226"/>
    <lineage>
        <taxon>Bacteria</taxon>
        <taxon>Bacillati</taxon>
        <taxon>Actinomycetota</taxon>
        <taxon>Actinomycetes</taxon>
        <taxon>Pseudonocardiales</taxon>
        <taxon>Pseudonocardiaceae</taxon>
        <taxon>Amycolatopsis</taxon>
    </lineage>
</organism>